<accession>A0AAX3MZ79</accession>
<dbReference type="InterPro" id="IPR007372">
    <property type="entry name" value="Lipid/polyisoprenoid-bd_YceI"/>
</dbReference>
<evidence type="ECO:0000313" key="6">
    <source>
        <dbReference type="Proteomes" id="UP001221519"/>
    </source>
</evidence>
<dbReference type="Proteomes" id="UP001220962">
    <property type="component" value="Chromosome"/>
</dbReference>
<feature type="domain" description="Lipid/polyisoprenoid-binding YceI-like" evidence="2">
    <location>
        <begin position="63"/>
        <end position="228"/>
    </location>
</feature>
<reference evidence="3 6" key="1">
    <citation type="submission" date="2023-02" db="EMBL/GenBank/DDBJ databases">
        <title>Pathogen: clinical or host-associated sample.</title>
        <authorList>
            <person name="Hergert J."/>
            <person name="Casey R."/>
            <person name="Wagner J."/>
            <person name="Young E.L."/>
            <person name="Oakeson K.F."/>
        </authorList>
    </citation>
    <scope>NUCLEOTIDE SEQUENCE</scope>
    <source>
        <strain evidence="4 6">2022CK-00829</strain>
        <strain evidence="3">2022CK-00830</strain>
    </source>
</reference>
<organism evidence="3 5">
    <name type="scientific">Paenibacillus urinalis</name>
    <dbReference type="NCBI Taxonomy" id="521520"/>
    <lineage>
        <taxon>Bacteria</taxon>
        <taxon>Bacillati</taxon>
        <taxon>Bacillota</taxon>
        <taxon>Bacilli</taxon>
        <taxon>Bacillales</taxon>
        <taxon>Paenibacillaceae</taxon>
        <taxon>Paenibacillus</taxon>
    </lineage>
</organism>
<dbReference type="EMBL" id="CP118108">
    <property type="protein sequence ID" value="WDI02654.1"/>
    <property type="molecule type" value="Genomic_DNA"/>
</dbReference>
<comment type="similarity">
    <text evidence="1">Belongs to the UPF0312 family.</text>
</comment>
<dbReference type="PANTHER" id="PTHR34406:SF1">
    <property type="entry name" value="PROTEIN YCEI"/>
    <property type="match status" value="1"/>
</dbReference>
<dbReference type="PANTHER" id="PTHR34406">
    <property type="entry name" value="PROTEIN YCEI"/>
    <property type="match status" value="1"/>
</dbReference>
<dbReference type="Proteomes" id="UP001221519">
    <property type="component" value="Chromosome"/>
</dbReference>
<protein>
    <submittedName>
        <fullName evidence="3">YceI family protein</fullName>
    </submittedName>
</protein>
<dbReference type="SMART" id="SM00867">
    <property type="entry name" value="YceI"/>
    <property type="match status" value="1"/>
</dbReference>
<dbReference type="EMBL" id="CP118101">
    <property type="protein sequence ID" value="WDH82911.1"/>
    <property type="molecule type" value="Genomic_DNA"/>
</dbReference>
<proteinExistence type="inferred from homology"/>
<evidence type="ECO:0000313" key="5">
    <source>
        <dbReference type="Proteomes" id="UP001220962"/>
    </source>
</evidence>
<sequence length="230" mass="24922">MNKKKRNWIIAGAAAALIVGGTAAYGGINNFLGNNVEIESVMSGNTEPSGEAQTVSSEELTGAWALQDESKVYWSITTSQETVNFVNDAVTGAWSIDFTAPESMSAEGIMDMSALDSGNAQRDDHLQESDFFDVAAYPEATFTADTFTGLPEEWTEGEVVPVTIEGTMTVRGMEKDVTFFSEVSYQEGNLLLSGQTEVTFDDFGMENPHNVVVETENDVNVRLELVLSQS</sequence>
<gene>
    <name evidence="3" type="ORF">PUW23_01175</name>
    <name evidence="4" type="ORF">PUW25_01165</name>
</gene>
<evidence type="ECO:0000259" key="2">
    <source>
        <dbReference type="SMART" id="SM00867"/>
    </source>
</evidence>
<dbReference type="InterPro" id="IPR036761">
    <property type="entry name" value="TTHA0802/YceI-like_sf"/>
</dbReference>
<name>A0AAX3MZ79_9BACL</name>
<evidence type="ECO:0000313" key="3">
    <source>
        <dbReference type="EMBL" id="WDH82911.1"/>
    </source>
</evidence>
<dbReference type="Pfam" id="PF04264">
    <property type="entry name" value="YceI"/>
    <property type="match status" value="1"/>
</dbReference>
<dbReference type="RefSeq" id="WP_047913955.1">
    <property type="nucleotide sequence ID" value="NZ_CP118101.1"/>
</dbReference>
<dbReference type="SUPFAM" id="SSF101874">
    <property type="entry name" value="YceI-like"/>
    <property type="match status" value="1"/>
</dbReference>
<dbReference type="Gene3D" id="2.40.128.110">
    <property type="entry name" value="Lipid/polyisoprenoid-binding, YceI-like"/>
    <property type="match status" value="1"/>
</dbReference>
<dbReference type="AlphaFoldDB" id="A0AAX3MZ79"/>
<evidence type="ECO:0000313" key="4">
    <source>
        <dbReference type="EMBL" id="WDI02654.1"/>
    </source>
</evidence>
<keyword evidence="6" id="KW-1185">Reference proteome</keyword>
<evidence type="ECO:0000256" key="1">
    <source>
        <dbReference type="ARBA" id="ARBA00008812"/>
    </source>
</evidence>